<reference evidence="1 2" key="1">
    <citation type="submission" date="2018-11" db="EMBL/GenBank/DDBJ databases">
        <title>Sequencing the genomes of 1000 actinobacteria strains.</title>
        <authorList>
            <person name="Klenk H.-P."/>
        </authorList>
    </citation>
    <scope>NUCLEOTIDE SEQUENCE [LARGE SCALE GENOMIC DNA]</scope>
    <source>
        <strain evidence="1 2">DSM 44231</strain>
    </source>
</reference>
<dbReference type="AlphaFoldDB" id="A0A3N1H4H8"/>
<proteinExistence type="predicted"/>
<accession>A0A3N1H4H8</accession>
<dbReference type="Proteomes" id="UP000268727">
    <property type="component" value="Unassembled WGS sequence"/>
</dbReference>
<evidence type="ECO:0000313" key="1">
    <source>
        <dbReference type="EMBL" id="ROP37417.1"/>
    </source>
</evidence>
<protein>
    <submittedName>
        <fullName evidence="1">Uncharacterized protein</fullName>
    </submittedName>
</protein>
<evidence type="ECO:0000313" key="2">
    <source>
        <dbReference type="Proteomes" id="UP000268727"/>
    </source>
</evidence>
<gene>
    <name evidence="1" type="ORF">EDD40_2730</name>
</gene>
<dbReference type="EMBL" id="RJKM01000001">
    <property type="protein sequence ID" value="ROP37417.1"/>
    <property type="molecule type" value="Genomic_DNA"/>
</dbReference>
<sequence>MADLATDQPRSPVLIELCLLLRDFFGDLDLGARLDDLTDDDLYRHIAFAASLRHSGRDFTARPTPELDHIAVAVLRRLSTGPLGDTSLRSPQARYATDPTPRTIQVADGPASTTAPDKPVGALWTSSILPEGTSMWHWGETAEFGPDRPLFTVTFDPADLRVFTIDSAADYGQLVGRYPRSSDGRAQVCWTRAAEDLDAVHLTVSGLLTAQHVPVATSHGTATFTGWDAESTAWLHLPNAFETTPVTT</sequence>
<name>A0A3N1H4H8_9PSEU</name>
<dbReference type="OrthoDB" id="3698302at2"/>
<organism evidence="1 2">
    <name type="scientific">Saccharothrix texasensis</name>
    <dbReference type="NCBI Taxonomy" id="103734"/>
    <lineage>
        <taxon>Bacteria</taxon>
        <taxon>Bacillati</taxon>
        <taxon>Actinomycetota</taxon>
        <taxon>Actinomycetes</taxon>
        <taxon>Pseudonocardiales</taxon>
        <taxon>Pseudonocardiaceae</taxon>
        <taxon>Saccharothrix</taxon>
    </lineage>
</organism>
<comment type="caution">
    <text evidence="1">The sequence shown here is derived from an EMBL/GenBank/DDBJ whole genome shotgun (WGS) entry which is preliminary data.</text>
</comment>
<dbReference type="RefSeq" id="WP_123743219.1">
    <property type="nucleotide sequence ID" value="NZ_RJKM01000001.1"/>
</dbReference>
<keyword evidence="2" id="KW-1185">Reference proteome</keyword>